<dbReference type="InterPro" id="IPR049934">
    <property type="entry name" value="GjpA-like"/>
</dbReference>
<keyword evidence="1" id="KW-1133">Transmembrane helix</keyword>
<reference evidence="2 3" key="1">
    <citation type="submission" date="2023-12" db="EMBL/GenBank/DDBJ databases">
        <title>Description of new species of Mycobacterium terrae complex isolated from sewage at the Sao Paulo Zoological Park Foundation in Brazil.</title>
        <authorList>
            <person name="Romagnoli C.L."/>
            <person name="Conceicao E.C."/>
            <person name="Machado E."/>
            <person name="Barreto L.B.P.F."/>
            <person name="Sharma A."/>
            <person name="Silva N.M."/>
            <person name="Marques L.E."/>
            <person name="Juliana M.A."/>
            <person name="Lourenco M.C.S."/>
            <person name="Digiampietri L.A."/>
            <person name="Suffys P.N."/>
            <person name="Viana-Niero C."/>
        </authorList>
    </citation>
    <scope>NUCLEOTIDE SEQUENCE [LARGE SCALE GENOMIC DNA]</scope>
    <source>
        <strain evidence="2 3">MYC340</strain>
    </source>
</reference>
<evidence type="ECO:0000256" key="1">
    <source>
        <dbReference type="SAM" id="Phobius"/>
    </source>
</evidence>
<keyword evidence="1" id="KW-0472">Membrane</keyword>
<accession>A0ABU5Y0R5</accession>
<comment type="caution">
    <text evidence="2">The sequence shown here is derived from an EMBL/GenBank/DDBJ whole genome shotgun (WGS) entry which is preliminary data.</text>
</comment>
<dbReference type="Proteomes" id="UP001298593">
    <property type="component" value="Unassembled WGS sequence"/>
</dbReference>
<organism evidence="2 3">
    <name type="scientific">[Mycobacterium] nativiensis</name>
    <dbReference type="NCBI Taxonomy" id="2855503"/>
    <lineage>
        <taxon>Bacteria</taxon>
        <taxon>Bacillati</taxon>
        <taxon>Actinomycetota</taxon>
        <taxon>Actinomycetes</taxon>
        <taxon>Mycobacteriales</taxon>
        <taxon>Mycobacteriaceae</taxon>
        <taxon>Mycolicibacter</taxon>
    </lineage>
</organism>
<name>A0ABU5Y0R5_9MYCO</name>
<sequence length="398" mass="40714">MRHTLRPYATAGIMIVGAGLIAVTPIAAPLPDIQVRDVALTAGGTLPDLAAPWIDQFNIASQNASTLAGNFFLAPGVGFQQALVNQSNLWNEFFHDPTSSTLAAVMQQFQRNLDTVLSGIGLQGTSIGAFTETGGWSRGSIGSMVLQHTMIGNHALMFGEAPGYVPAAEQSMVAPIINFLGSPESAIMMGALGPMIAPWVALSNSITDGDDWNTTLANMVGAYFNGADLNLDSLLPTINSLIGSEFPPGMTMSELDIAFGGLLSTGSVQVANYVSGGTTVPAVGGSIFNSVGLQFTGVPSINTLALDSEPIGPIAAWETLSQTISGLLGSGWSDASAQVGSGLFGSPPISLDVTAPGVGIDFPTLLGDLFGSGSSSADTAAASATDLSTLVQDAPSWF</sequence>
<feature type="transmembrane region" description="Helical" evidence="1">
    <location>
        <begin position="7"/>
        <end position="28"/>
    </location>
</feature>
<proteinExistence type="predicted"/>
<evidence type="ECO:0000313" key="2">
    <source>
        <dbReference type="EMBL" id="MEB3033841.1"/>
    </source>
</evidence>
<dbReference type="NCBIfam" id="NF033942">
    <property type="entry name" value="GjpA"/>
    <property type="match status" value="1"/>
</dbReference>
<gene>
    <name evidence="2" type="primary">gjpA</name>
    <name evidence="2" type="ORF">KV113_20080</name>
</gene>
<keyword evidence="1" id="KW-0812">Transmembrane</keyword>
<keyword evidence="3" id="KW-1185">Reference proteome</keyword>
<dbReference type="RefSeq" id="WP_224975874.1">
    <property type="nucleotide sequence ID" value="NZ_JAYJJU010000023.1"/>
</dbReference>
<evidence type="ECO:0000313" key="3">
    <source>
        <dbReference type="Proteomes" id="UP001298593"/>
    </source>
</evidence>
<dbReference type="EMBL" id="JAYJJU010000023">
    <property type="protein sequence ID" value="MEB3033841.1"/>
    <property type="molecule type" value="Genomic_DNA"/>
</dbReference>
<protein>
    <submittedName>
        <fullName evidence="2">Outer membrane porin GjpA</fullName>
    </submittedName>
</protein>